<dbReference type="InterPro" id="IPR051797">
    <property type="entry name" value="TrmB-like"/>
</dbReference>
<dbReference type="EMBL" id="MFQZ01000008">
    <property type="protein sequence ID" value="OGH88052.1"/>
    <property type="molecule type" value="Genomic_DNA"/>
</dbReference>
<dbReference type="Gene3D" id="1.10.10.10">
    <property type="entry name" value="Winged helix-like DNA-binding domain superfamily/Winged helix DNA-binding domain"/>
    <property type="match status" value="1"/>
</dbReference>
<sequence>MYSELLQELNLSPNEAKIYEGMLSTGESNASVIALRSNVPRRNVYDALNRLIEKGLVYKIVGTGENLFQAVHPNKLLDLLKEKEKWLTTKLPELRDLYESDPPLKAAFIYSGVEGYKNYHSDLLRVSQKEEVFFLGAKSLWNSPQVNKSFRVNYLKEFEKRKVPYYTLFDPGVLRELPEVVQNAKGEYKVLPDQYATQGLVDIFGDYVVTFSGVHPGRFDDNIRIFIIIDKDLANTYRAWFKMIWDLLPGNSWDQTQKNMLLKKK</sequence>
<protein>
    <recommendedName>
        <fullName evidence="1">Transcription regulator TrmB N-terminal domain-containing protein</fullName>
    </recommendedName>
</protein>
<evidence type="ECO:0000313" key="3">
    <source>
        <dbReference type="Proteomes" id="UP000177907"/>
    </source>
</evidence>
<dbReference type="PANTHER" id="PTHR34293:SF1">
    <property type="entry name" value="HTH-TYPE TRANSCRIPTIONAL REGULATOR TRMBL2"/>
    <property type="match status" value="1"/>
</dbReference>
<dbReference type="InterPro" id="IPR036388">
    <property type="entry name" value="WH-like_DNA-bd_sf"/>
</dbReference>
<dbReference type="InterPro" id="IPR002831">
    <property type="entry name" value="Tscrpt_reg_TrmB_N"/>
</dbReference>
<accession>A0A1F6NVT0</accession>
<proteinExistence type="predicted"/>
<evidence type="ECO:0000313" key="2">
    <source>
        <dbReference type="EMBL" id="OGH88052.1"/>
    </source>
</evidence>
<comment type="caution">
    <text evidence="2">The sequence shown here is derived from an EMBL/GenBank/DDBJ whole genome shotgun (WGS) entry which is preliminary data.</text>
</comment>
<dbReference type="AlphaFoldDB" id="A0A1F6NVT0"/>
<gene>
    <name evidence="2" type="ORF">A3J93_02675</name>
</gene>
<dbReference type="InterPro" id="IPR036390">
    <property type="entry name" value="WH_DNA-bd_sf"/>
</dbReference>
<feature type="domain" description="Transcription regulator TrmB N-terminal" evidence="1">
    <location>
        <begin position="6"/>
        <end position="73"/>
    </location>
</feature>
<dbReference type="SUPFAM" id="SSF46785">
    <property type="entry name" value="Winged helix' DNA-binding domain"/>
    <property type="match status" value="1"/>
</dbReference>
<dbReference type="STRING" id="1798704.A3J93_02675"/>
<dbReference type="Pfam" id="PF01978">
    <property type="entry name" value="TrmB"/>
    <property type="match status" value="1"/>
</dbReference>
<dbReference type="PANTHER" id="PTHR34293">
    <property type="entry name" value="HTH-TYPE TRANSCRIPTIONAL REGULATOR TRMBL2"/>
    <property type="match status" value="1"/>
</dbReference>
<evidence type="ECO:0000259" key="1">
    <source>
        <dbReference type="Pfam" id="PF01978"/>
    </source>
</evidence>
<dbReference type="Proteomes" id="UP000177907">
    <property type="component" value="Unassembled WGS sequence"/>
</dbReference>
<name>A0A1F6NVT0_9BACT</name>
<reference evidence="2 3" key="1">
    <citation type="journal article" date="2016" name="Nat. Commun.">
        <title>Thousands of microbial genomes shed light on interconnected biogeochemical processes in an aquifer system.</title>
        <authorList>
            <person name="Anantharaman K."/>
            <person name="Brown C.T."/>
            <person name="Hug L.A."/>
            <person name="Sharon I."/>
            <person name="Castelle C.J."/>
            <person name="Probst A.J."/>
            <person name="Thomas B.C."/>
            <person name="Singh A."/>
            <person name="Wilkins M.J."/>
            <person name="Karaoz U."/>
            <person name="Brodie E.L."/>
            <person name="Williams K.H."/>
            <person name="Hubbard S.S."/>
            <person name="Banfield J.F."/>
        </authorList>
    </citation>
    <scope>NUCLEOTIDE SEQUENCE [LARGE SCALE GENOMIC DNA]</scope>
</reference>
<organism evidence="2 3">
    <name type="scientific">Candidatus Magasanikbacteria bacterium RIFOXYC2_FULL_42_28</name>
    <dbReference type="NCBI Taxonomy" id="1798704"/>
    <lineage>
        <taxon>Bacteria</taxon>
        <taxon>Candidatus Magasanikiibacteriota</taxon>
    </lineage>
</organism>